<reference evidence="1" key="1">
    <citation type="submission" date="2021-05" db="EMBL/GenBank/DDBJ databases">
        <authorList>
            <person name="Scholz U."/>
            <person name="Mascher M."/>
            <person name="Fiebig A."/>
        </authorList>
    </citation>
    <scope>NUCLEOTIDE SEQUENCE [LARGE SCALE GENOMIC DNA]</scope>
</reference>
<dbReference type="Proteomes" id="UP001732700">
    <property type="component" value="Chromosome 3D"/>
</dbReference>
<dbReference type="EnsemblPlants" id="AVESA.00010b.r2.3DG0566720.1">
    <property type="protein sequence ID" value="AVESA.00010b.r2.3DG0566720.1.CDS"/>
    <property type="gene ID" value="AVESA.00010b.r2.3DG0566720"/>
</dbReference>
<protein>
    <submittedName>
        <fullName evidence="1">Uncharacterized protein</fullName>
    </submittedName>
</protein>
<evidence type="ECO:0000313" key="2">
    <source>
        <dbReference type="Proteomes" id="UP001732700"/>
    </source>
</evidence>
<organism evidence="1 2">
    <name type="scientific">Avena sativa</name>
    <name type="common">Oat</name>
    <dbReference type="NCBI Taxonomy" id="4498"/>
    <lineage>
        <taxon>Eukaryota</taxon>
        <taxon>Viridiplantae</taxon>
        <taxon>Streptophyta</taxon>
        <taxon>Embryophyta</taxon>
        <taxon>Tracheophyta</taxon>
        <taxon>Spermatophyta</taxon>
        <taxon>Magnoliopsida</taxon>
        <taxon>Liliopsida</taxon>
        <taxon>Poales</taxon>
        <taxon>Poaceae</taxon>
        <taxon>BOP clade</taxon>
        <taxon>Pooideae</taxon>
        <taxon>Poodae</taxon>
        <taxon>Poeae</taxon>
        <taxon>Poeae Chloroplast Group 1 (Aveneae type)</taxon>
        <taxon>Aveninae</taxon>
        <taxon>Avena</taxon>
    </lineage>
</organism>
<proteinExistence type="predicted"/>
<evidence type="ECO:0000313" key="1">
    <source>
        <dbReference type="EnsemblPlants" id="AVESA.00010b.r2.3DG0566720.1.CDS"/>
    </source>
</evidence>
<reference evidence="1" key="2">
    <citation type="submission" date="2025-09" db="UniProtKB">
        <authorList>
            <consortium name="EnsemblPlants"/>
        </authorList>
    </citation>
    <scope>IDENTIFICATION</scope>
</reference>
<name>A0ACD5W473_AVESA</name>
<accession>A0ACD5W473</accession>
<sequence length="363" mass="40728">MDADTRGKGVESSTIRDDDGHELISTQGFTVAEFSLFGLSLLAKATRNFSREYKIGEGGFGRVYMGRVHGNPVAIKRCFVESSPVRLSDFENEIKFIPRLQHRNIVKLQGYCIQGKERILVYEYMQKKSLGKFIFGQRNGGSLCWDRLFTIILGIAQGVVYLHLHSGLDIIHRDLKPSNILLDSEMNPKISDFGTARACPPGKSHKAAVIAGTHGYMASEYSNKGVFSCKTDVFSFGSLLLEMLSGKRNCTSYWIRERIYLSLHEYAWDILFVDKALENLVHPSLSGEAPRRMKQITKCVHIALLCVQEDPTDRPSMWEVVLMLSSAAPDDASMKTPKKPVRQYGSKPISGDLLRDTITVVLR</sequence>
<keyword evidence="2" id="KW-1185">Reference proteome</keyword>